<dbReference type="RefSeq" id="WP_184922055.1">
    <property type="nucleotide sequence ID" value="NZ_JACHMO010000001.1"/>
</dbReference>
<protein>
    <submittedName>
        <fullName evidence="1">Uncharacterized protein</fullName>
    </submittedName>
</protein>
<keyword evidence="2" id="KW-1185">Reference proteome</keyword>
<name>A0A7W9HL14_9PSEU</name>
<organism evidence="1 2">
    <name type="scientific">Saccharothrix ecbatanensis</name>
    <dbReference type="NCBI Taxonomy" id="1105145"/>
    <lineage>
        <taxon>Bacteria</taxon>
        <taxon>Bacillati</taxon>
        <taxon>Actinomycetota</taxon>
        <taxon>Actinomycetes</taxon>
        <taxon>Pseudonocardiales</taxon>
        <taxon>Pseudonocardiaceae</taxon>
        <taxon>Saccharothrix</taxon>
    </lineage>
</organism>
<evidence type="ECO:0000313" key="1">
    <source>
        <dbReference type="EMBL" id="MBB5804273.1"/>
    </source>
</evidence>
<sequence>MATGTVTAIPGDHDESALILVCDHCGRTHNRVDQVVHDWRLLWTQASTAGWRGQNHPTGPHHCFRCAD</sequence>
<comment type="caution">
    <text evidence="1">The sequence shown here is derived from an EMBL/GenBank/DDBJ whole genome shotgun (WGS) entry which is preliminary data.</text>
</comment>
<dbReference type="EMBL" id="JACHMO010000001">
    <property type="protein sequence ID" value="MBB5804273.1"/>
    <property type="molecule type" value="Genomic_DNA"/>
</dbReference>
<gene>
    <name evidence="1" type="ORF">F4560_004041</name>
</gene>
<accession>A0A7W9HL14</accession>
<reference evidence="1 2" key="1">
    <citation type="submission" date="2020-08" db="EMBL/GenBank/DDBJ databases">
        <title>Sequencing the genomes of 1000 actinobacteria strains.</title>
        <authorList>
            <person name="Klenk H.-P."/>
        </authorList>
    </citation>
    <scope>NUCLEOTIDE SEQUENCE [LARGE SCALE GENOMIC DNA]</scope>
    <source>
        <strain evidence="1 2">DSM 45486</strain>
    </source>
</reference>
<dbReference type="AlphaFoldDB" id="A0A7W9HL14"/>
<proteinExistence type="predicted"/>
<dbReference type="Proteomes" id="UP000552097">
    <property type="component" value="Unassembled WGS sequence"/>
</dbReference>
<evidence type="ECO:0000313" key="2">
    <source>
        <dbReference type="Proteomes" id="UP000552097"/>
    </source>
</evidence>